<keyword evidence="2" id="KW-0732">Signal</keyword>
<organism evidence="3 4">
    <name type="scientific">Niastella caeni</name>
    <dbReference type="NCBI Taxonomy" id="2569763"/>
    <lineage>
        <taxon>Bacteria</taxon>
        <taxon>Pseudomonadati</taxon>
        <taxon>Bacteroidota</taxon>
        <taxon>Chitinophagia</taxon>
        <taxon>Chitinophagales</taxon>
        <taxon>Chitinophagaceae</taxon>
        <taxon>Niastella</taxon>
    </lineage>
</organism>
<feature type="chain" id="PRO_5020370987" evidence="2">
    <location>
        <begin position="22"/>
        <end position="60"/>
    </location>
</feature>
<feature type="signal peptide" evidence="2">
    <location>
        <begin position="1"/>
        <end position="21"/>
    </location>
</feature>
<accession>A0A4S8I249</accession>
<keyword evidence="4" id="KW-1185">Reference proteome</keyword>
<comment type="caution">
    <text evidence="3">The sequence shown here is derived from an EMBL/GenBank/DDBJ whole genome shotgun (WGS) entry which is preliminary data.</text>
</comment>
<dbReference type="EMBL" id="STFF01000001">
    <property type="protein sequence ID" value="THU41329.1"/>
    <property type="molecule type" value="Genomic_DNA"/>
</dbReference>
<evidence type="ECO:0000313" key="4">
    <source>
        <dbReference type="Proteomes" id="UP000306918"/>
    </source>
</evidence>
<sequence length="60" mass="6449">MKKLFLLATIAMLMGSSVAFANDGGKDKTKGSKTRTEKKCPKPCPEPCPPCCKKGKCEKS</sequence>
<evidence type="ECO:0000313" key="3">
    <source>
        <dbReference type="EMBL" id="THU41329.1"/>
    </source>
</evidence>
<dbReference type="Proteomes" id="UP000306918">
    <property type="component" value="Unassembled WGS sequence"/>
</dbReference>
<dbReference type="AlphaFoldDB" id="A0A4S8I249"/>
<evidence type="ECO:0000256" key="1">
    <source>
        <dbReference type="SAM" id="MobiDB-lite"/>
    </source>
</evidence>
<feature type="compositionally biased region" description="Basic and acidic residues" evidence="1">
    <location>
        <begin position="24"/>
        <end position="40"/>
    </location>
</feature>
<gene>
    <name evidence="3" type="ORF">FAM09_04255</name>
</gene>
<name>A0A4S8I249_9BACT</name>
<evidence type="ECO:0000256" key="2">
    <source>
        <dbReference type="SAM" id="SignalP"/>
    </source>
</evidence>
<reference evidence="3 4" key="1">
    <citation type="submission" date="2019-04" db="EMBL/GenBank/DDBJ databases">
        <title>Niastella caeni sp. nov., isolated from activated sludge.</title>
        <authorList>
            <person name="Sheng M."/>
        </authorList>
    </citation>
    <scope>NUCLEOTIDE SEQUENCE [LARGE SCALE GENOMIC DNA]</scope>
    <source>
        <strain evidence="3 4">HX-2-15</strain>
    </source>
</reference>
<protein>
    <submittedName>
        <fullName evidence="3">Uncharacterized protein</fullName>
    </submittedName>
</protein>
<feature type="region of interest" description="Disordered" evidence="1">
    <location>
        <begin position="20"/>
        <end position="40"/>
    </location>
</feature>
<proteinExistence type="predicted"/>
<dbReference type="RefSeq" id="WP_136575819.1">
    <property type="nucleotide sequence ID" value="NZ_STFF01000001.1"/>
</dbReference>